<dbReference type="EC" id="3.4.11.1" evidence="3"/>
<dbReference type="GO" id="GO:0006508">
    <property type="term" value="P:proteolysis"/>
    <property type="evidence" value="ECO:0007669"/>
    <property type="project" value="UniProtKB-KW"/>
</dbReference>
<name>A0A6J6NB67_9ZZZZ</name>
<evidence type="ECO:0000256" key="5">
    <source>
        <dbReference type="ARBA" id="ARBA00022670"/>
    </source>
</evidence>
<keyword evidence="4" id="KW-0031">Aminopeptidase</keyword>
<dbReference type="Gene3D" id="3.40.220.10">
    <property type="entry name" value="Leucine Aminopeptidase, subunit E, domain 1"/>
    <property type="match status" value="1"/>
</dbReference>
<organism evidence="8">
    <name type="scientific">freshwater metagenome</name>
    <dbReference type="NCBI Taxonomy" id="449393"/>
    <lineage>
        <taxon>unclassified sequences</taxon>
        <taxon>metagenomes</taxon>
        <taxon>ecological metagenomes</taxon>
    </lineage>
</organism>
<evidence type="ECO:0000313" key="8">
    <source>
        <dbReference type="EMBL" id="CAB4683427.1"/>
    </source>
</evidence>
<keyword evidence="5" id="KW-0645">Protease</keyword>
<dbReference type="CDD" id="cd00433">
    <property type="entry name" value="Peptidase_M17"/>
    <property type="match status" value="1"/>
</dbReference>
<evidence type="ECO:0000256" key="4">
    <source>
        <dbReference type="ARBA" id="ARBA00022438"/>
    </source>
</evidence>
<dbReference type="GO" id="GO:0030145">
    <property type="term" value="F:manganese ion binding"/>
    <property type="evidence" value="ECO:0007669"/>
    <property type="project" value="InterPro"/>
</dbReference>
<dbReference type="GO" id="GO:0005737">
    <property type="term" value="C:cytoplasm"/>
    <property type="evidence" value="ECO:0007669"/>
    <property type="project" value="InterPro"/>
</dbReference>
<dbReference type="HAMAP" id="MF_00181">
    <property type="entry name" value="Cytosol_peptidase_M17"/>
    <property type="match status" value="1"/>
</dbReference>
<dbReference type="InterPro" id="IPR043472">
    <property type="entry name" value="Macro_dom-like"/>
</dbReference>
<dbReference type="SUPFAM" id="SSF52949">
    <property type="entry name" value="Macro domain-like"/>
    <property type="match status" value="1"/>
</dbReference>
<sequence length="498" mass="52651">MVFMTSITFKIQGPSTKPTADTVLVYGVSKQDKGPILLGNAAKDSLTKSLNLKSLQVTGSAESCVRVAAGAGVIGLVGVGESISSHSKARELGGAIGRAFNDHKNLIVDIPLATKEIALALLEGIAIVQYEYNTYKSGEKKPAALKQVQLISKLKITKAELDRIKIVSEILNATRDLVNAPANDLYPSKMAEIVKGQSKIPGVTLEIWDEKKLAKEKCHGILAVGQGSVRPPRLVKISYKPARSKAHLALVGKGITFDTGGISLKPATGILGMKYDMAGAATVAQAAFAIARLKLPIAVTAYMCIAENMPSGSATRPNDVITFRNGKTVEVTNTDAEGRLVLADGLILASESKPDLIVDVATLTGAARVALGNRYTGLMGDDNSVALVQDAAKASGELVWHMPLPEELLELIKSDIADLMNSRVGNPSGGMLVGGLFLQEFIGTLPKAKERLNWAHLDFATAANNELAPYGYTVKGATGSMVRTLISVAEQLATKNKK</sequence>
<dbReference type="PROSITE" id="PS00631">
    <property type="entry name" value="CYTOSOL_AP"/>
    <property type="match status" value="1"/>
</dbReference>
<evidence type="ECO:0000256" key="2">
    <source>
        <dbReference type="ARBA" id="ARBA00009528"/>
    </source>
</evidence>
<dbReference type="EMBL" id="CAEZXL010000048">
    <property type="protein sequence ID" value="CAB4683427.1"/>
    <property type="molecule type" value="Genomic_DNA"/>
</dbReference>
<dbReference type="Gene3D" id="3.40.630.10">
    <property type="entry name" value="Zn peptidases"/>
    <property type="match status" value="1"/>
</dbReference>
<dbReference type="PRINTS" id="PR00481">
    <property type="entry name" value="LAMNOPPTDASE"/>
</dbReference>
<accession>A0A6J6NB67</accession>
<dbReference type="NCBIfam" id="NF002073">
    <property type="entry name" value="PRK00913.1-2"/>
    <property type="match status" value="1"/>
</dbReference>
<dbReference type="GO" id="GO:0070006">
    <property type="term" value="F:metalloaminopeptidase activity"/>
    <property type="evidence" value="ECO:0007669"/>
    <property type="project" value="InterPro"/>
</dbReference>
<keyword evidence="6" id="KW-0378">Hydrolase</keyword>
<dbReference type="AlphaFoldDB" id="A0A6J6NB67"/>
<dbReference type="PANTHER" id="PTHR11963:SF23">
    <property type="entry name" value="CYTOSOL AMINOPEPTIDASE"/>
    <property type="match status" value="1"/>
</dbReference>
<evidence type="ECO:0000256" key="1">
    <source>
        <dbReference type="ARBA" id="ARBA00000135"/>
    </source>
</evidence>
<protein>
    <recommendedName>
        <fullName evidence="3">leucyl aminopeptidase</fullName>
        <ecNumber evidence="3">3.4.11.1</ecNumber>
    </recommendedName>
</protein>
<proteinExistence type="inferred from homology"/>
<dbReference type="SUPFAM" id="SSF53187">
    <property type="entry name" value="Zn-dependent exopeptidases"/>
    <property type="match status" value="1"/>
</dbReference>
<dbReference type="InterPro" id="IPR023042">
    <property type="entry name" value="Peptidase_M17_leu_NH2_pept"/>
</dbReference>
<evidence type="ECO:0000259" key="7">
    <source>
        <dbReference type="PROSITE" id="PS00631"/>
    </source>
</evidence>
<evidence type="ECO:0000256" key="3">
    <source>
        <dbReference type="ARBA" id="ARBA00012565"/>
    </source>
</evidence>
<reference evidence="8" key="1">
    <citation type="submission" date="2020-05" db="EMBL/GenBank/DDBJ databases">
        <authorList>
            <person name="Chiriac C."/>
            <person name="Salcher M."/>
            <person name="Ghai R."/>
            <person name="Kavagutti S V."/>
        </authorList>
    </citation>
    <scope>NUCLEOTIDE SEQUENCE</scope>
</reference>
<gene>
    <name evidence="8" type="ORF">UFOPK2373_00396</name>
</gene>
<dbReference type="Pfam" id="PF00883">
    <property type="entry name" value="Peptidase_M17"/>
    <property type="match status" value="1"/>
</dbReference>
<comment type="similarity">
    <text evidence="2">Belongs to the peptidase M17 family.</text>
</comment>
<dbReference type="PANTHER" id="PTHR11963">
    <property type="entry name" value="LEUCINE AMINOPEPTIDASE-RELATED"/>
    <property type="match status" value="1"/>
</dbReference>
<evidence type="ECO:0000256" key="6">
    <source>
        <dbReference type="ARBA" id="ARBA00022801"/>
    </source>
</evidence>
<dbReference type="InterPro" id="IPR011356">
    <property type="entry name" value="Leucine_aapep/pepB"/>
</dbReference>
<comment type="catalytic activity">
    <reaction evidence="1">
        <text>Release of an N-terminal amino acid, Xaa-|-Yaa-, in which Xaa is preferably Leu, but may be other amino acids including Pro although not Arg or Lys, and Yaa may be Pro. Amino acid amides and methyl esters are also readily hydrolyzed, but rates on arylamides are exceedingly low.</text>
        <dbReference type="EC" id="3.4.11.1"/>
    </reaction>
</comment>
<feature type="domain" description="Cytosol aminopeptidase" evidence="7">
    <location>
        <begin position="333"/>
        <end position="340"/>
    </location>
</feature>
<dbReference type="InterPro" id="IPR000819">
    <property type="entry name" value="Peptidase_M17_C"/>
</dbReference>